<keyword evidence="3" id="KW-1185">Reference proteome</keyword>
<proteinExistence type="predicted"/>
<keyword evidence="1" id="KW-0472">Membrane</keyword>
<comment type="caution">
    <text evidence="2">The sequence shown here is derived from an EMBL/GenBank/DDBJ whole genome shotgun (WGS) entry which is preliminary data.</text>
</comment>
<keyword evidence="1" id="KW-0812">Transmembrane</keyword>
<evidence type="ECO:0000313" key="3">
    <source>
        <dbReference type="Proteomes" id="UP000652761"/>
    </source>
</evidence>
<protein>
    <submittedName>
        <fullName evidence="2">Uncharacterized protein</fullName>
    </submittedName>
</protein>
<name>A0A843XGF4_COLES</name>
<dbReference type="Proteomes" id="UP000652761">
    <property type="component" value="Unassembled WGS sequence"/>
</dbReference>
<dbReference type="EMBL" id="NMUH01008335">
    <property type="protein sequence ID" value="MQM18638.1"/>
    <property type="molecule type" value="Genomic_DNA"/>
</dbReference>
<organism evidence="2 3">
    <name type="scientific">Colocasia esculenta</name>
    <name type="common">Wild taro</name>
    <name type="synonym">Arum esculentum</name>
    <dbReference type="NCBI Taxonomy" id="4460"/>
    <lineage>
        <taxon>Eukaryota</taxon>
        <taxon>Viridiplantae</taxon>
        <taxon>Streptophyta</taxon>
        <taxon>Embryophyta</taxon>
        <taxon>Tracheophyta</taxon>
        <taxon>Spermatophyta</taxon>
        <taxon>Magnoliopsida</taxon>
        <taxon>Liliopsida</taxon>
        <taxon>Araceae</taxon>
        <taxon>Aroideae</taxon>
        <taxon>Colocasieae</taxon>
        <taxon>Colocasia</taxon>
    </lineage>
</organism>
<keyword evidence="1" id="KW-1133">Transmembrane helix</keyword>
<feature type="transmembrane region" description="Helical" evidence="1">
    <location>
        <begin position="322"/>
        <end position="339"/>
    </location>
</feature>
<accession>A0A843XGF4</accession>
<reference evidence="2" key="1">
    <citation type="submission" date="2017-07" db="EMBL/GenBank/DDBJ databases">
        <title>Taro Niue Genome Assembly and Annotation.</title>
        <authorList>
            <person name="Atibalentja N."/>
            <person name="Keating K."/>
            <person name="Fields C.J."/>
        </authorList>
    </citation>
    <scope>NUCLEOTIDE SEQUENCE</scope>
    <source>
        <strain evidence="2">Niue_2</strain>
        <tissue evidence="2">Leaf</tissue>
    </source>
</reference>
<evidence type="ECO:0000313" key="2">
    <source>
        <dbReference type="EMBL" id="MQM18638.1"/>
    </source>
</evidence>
<gene>
    <name evidence="2" type="ORF">Taro_051633</name>
</gene>
<dbReference type="AlphaFoldDB" id="A0A843XGF4"/>
<sequence>MFYRCAASLQGSCVCHRLQLLLCRVRGECGRSACSCRSDAVGAGLTRSGLPCVEDACRQVRVWCSWSSSAHLSVCASRRLREPVCGVAFTGAGLLPVELVEGVSTLLAAPLLLGCFVCRVASLVECCDTCLWLLSAWCWLVVSSGEAEVHRLVALCSGEVFPEPFVVVLSLRCAVGLAGVFWRVFPERCLGGYGGGSPRTYLRCFYSSACCSVLSDSLCCLVIGLCILVKVLPRIAHCHFWWRFFLGVLCVCFGPPLCCPCGLKCVVWLGCILARFSQDGSWRFWWRFSPKLLRVVLVVTALSLCRDELSLLLVGLSVLQSAWALFRLLCGCAFLWWLARWYPR</sequence>
<evidence type="ECO:0000256" key="1">
    <source>
        <dbReference type="SAM" id="Phobius"/>
    </source>
</evidence>